<organism evidence="1">
    <name type="scientific">Methyloraptor flagellatus</name>
    <dbReference type="NCBI Taxonomy" id="3162530"/>
    <lineage>
        <taxon>Bacteria</taxon>
        <taxon>Pseudomonadati</taxon>
        <taxon>Pseudomonadota</taxon>
        <taxon>Alphaproteobacteria</taxon>
        <taxon>Hyphomicrobiales</taxon>
        <taxon>Ancalomicrobiaceae</taxon>
        <taxon>Methyloraptor</taxon>
    </lineage>
</organism>
<name>A0AAU7XE65_9HYPH</name>
<dbReference type="RefSeq" id="WP_407050950.1">
    <property type="nucleotide sequence ID" value="NZ_CP158568.1"/>
</dbReference>
<protein>
    <submittedName>
        <fullName evidence="1">Uncharacterized protein</fullName>
    </submittedName>
</protein>
<accession>A0AAU7XE65</accession>
<reference evidence="1" key="1">
    <citation type="submission" date="2024-06" db="EMBL/GenBank/DDBJ databases">
        <title>Methylostella associata gen. nov., sp. nov., a novel Ancalomicrobiaceae-affiliated facultatively methylotrophic bacteria that feed on methanotrophs of the genus Methylococcus.</title>
        <authorList>
            <person name="Saltykova V."/>
            <person name="Danilova O.V."/>
            <person name="Oshkin I.Y."/>
            <person name="Belova S.E."/>
            <person name="Pimenov N.V."/>
            <person name="Dedysh S.N."/>
        </authorList>
    </citation>
    <scope>NUCLEOTIDE SEQUENCE</scope>
    <source>
        <strain evidence="1">S20</strain>
    </source>
</reference>
<dbReference type="AlphaFoldDB" id="A0AAU7XE65"/>
<evidence type="ECO:0000313" key="1">
    <source>
        <dbReference type="EMBL" id="XBY45855.1"/>
    </source>
</evidence>
<proteinExistence type="predicted"/>
<sequence length="164" mass="17309">MLASALAVFAAPRAQGAESWGIEGERAAIVKGKVVDLLCEISGRCAPDCGGGTRQLGLIDADGKLLPAAKSNTLFAGAVVDLLPFCGKTVEADALVIESPRMRLLFVQKLKGPGDKEFKAAEAFGDQWTKKHGKADEWFRKDPDVKTVIAADGVFGIKGLEPAK</sequence>
<dbReference type="KEGG" id="mflg:ABS361_06270"/>
<dbReference type="EMBL" id="CP158568">
    <property type="protein sequence ID" value="XBY45855.1"/>
    <property type="molecule type" value="Genomic_DNA"/>
</dbReference>
<gene>
    <name evidence="1" type="ORF">ABS361_06270</name>
</gene>